<dbReference type="EMBL" id="JTDY01000149">
    <property type="protein sequence ID" value="KOB78588.1"/>
    <property type="molecule type" value="Genomic_DNA"/>
</dbReference>
<keyword evidence="2" id="KW-0378">Hydrolase</keyword>
<evidence type="ECO:0000313" key="3">
    <source>
        <dbReference type="Proteomes" id="UP000037510"/>
    </source>
</evidence>
<dbReference type="Proteomes" id="UP000037510">
    <property type="component" value="Unassembled WGS sequence"/>
</dbReference>
<keyword evidence="1" id="KW-1133">Transmembrane helix</keyword>
<evidence type="ECO:0000313" key="2">
    <source>
        <dbReference type="EMBL" id="KOB78588.1"/>
    </source>
</evidence>
<protein>
    <submittedName>
        <fullName evidence="2">ATP-dependent Clp protease ATP-binding subunit ClpX</fullName>
    </submittedName>
</protein>
<comment type="caution">
    <text evidence="2">The sequence shown here is derived from an EMBL/GenBank/DDBJ whole genome shotgun (WGS) entry which is preliminary data.</text>
</comment>
<proteinExistence type="predicted"/>
<keyword evidence="2" id="KW-0547">Nucleotide-binding</keyword>
<keyword evidence="1" id="KW-0472">Membrane</keyword>
<dbReference type="GO" id="GO:0006508">
    <property type="term" value="P:proteolysis"/>
    <property type="evidence" value="ECO:0007669"/>
    <property type="project" value="UniProtKB-KW"/>
</dbReference>
<accession>A0A0L7LSZ8</accession>
<dbReference type="GO" id="GO:0005524">
    <property type="term" value="F:ATP binding"/>
    <property type="evidence" value="ECO:0007669"/>
    <property type="project" value="UniProtKB-KW"/>
</dbReference>
<dbReference type="GO" id="GO:0008233">
    <property type="term" value="F:peptidase activity"/>
    <property type="evidence" value="ECO:0007669"/>
    <property type="project" value="UniProtKB-KW"/>
</dbReference>
<feature type="transmembrane region" description="Helical" evidence="1">
    <location>
        <begin position="12"/>
        <end position="32"/>
    </location>
</feature>
<sequence>MKMNISLMKLTIRLLILLIFFVMIFLISALLYSSRYWPDVYNYINANITIKHIPTLSELNLTVLEVDWTTELYTTVEDYDSSTVEGFDFDIDEFTNIQGDFEKPKRPKRNAKIEKFENDYNELPRRSVVVDYLFLEETTGVDDGVVWKKIVKDLIDESKLVPKNLGEIEMVNRSNGAKLLKLVSSYCFPKHT</sequence>
<keyword evidence="3" id="KW-1185">Reference proteome</keyword>
<keyword evidence="1" id="KW-0812">Transmembrane</keyword>
<keyword evidence="2" id="KW-0645">Protease</keyword>
<keyword evidence="2" id="KW-0067">ATP-binding</keyword>
<organism evidence="2 3">
    <name type="scientific">Operophtera brumata</name>
    <name type="common">Winter moth</name>
    <name type="synonym">Phalaena brumata</name>
    <dbReference type="NCBI Taxonomy" id="104452"/>
    <lineage>
        <taxon>Eukaryota</taxon>
        <taxon>Metazoa</taxon>
        <taxon>Ecdysozoa</taxon>
        <taxon>Arthropoda</taxon>
        <taxon>Hexapoda</taxon>
        <taxon>Insecta</taxon>
        <taxon>Pterygota</taxon>
        <taxon>Neoptera</taxon>
        <taxon>Endopterygota</taxon>
        <taxon>Lepidoptera</taxon>
        <taxon>Glossata</taxon>
        <taxon>Ditrysia</taxon>
        <taxon>Geometroidea</taxon>
        <taxon>Geometridae</taxon>
        <taxon>Larentiinae</taxon>
        <taxon>Operophtera</taxon>
    </lineage>
</organism>
<dbReference type="AlphaFoldDB" id="A0A0L7LSZ8"/>
<gene>
    <name evidence="2" type="ORF">OBRU01_02060</name>
</gene>
<name>A0A0L7LSZ8_OPEBR</name>
<reference evidence="2 3" key="1">
    <citation type="journal article" date="2015" name="Genome Biol. Evol.">
        <title>The genome of winter moth (Operophtera brumata) provides a genomic perspective on sexual dimorphism and phenology.</title>
        <authorList>
            <person name="Derks M.F."/>
            <person name="Smit S."/>
            <person name="Salis L."/>
            <person name="Schijlen E."/>
            <person name="Bossers A."/>
            <person name="Mateman C."/>
            <person name="Pijl A.S."/>
            <person name="de Ridder D."/>
            <person name="Groenen M.A."/>
            <person name="Visser M.E."/>
            <person name="Megens H.J."/>
        </authorList>
    </citation>
    <scope>NUCLEOTIDE SEQUENCE [LARGE SCALE GENOMIC DNA]</scope>
    <source>
        <strain evidence="2">WM2013NL</strain>
        <tissue evidence="2">Head and thorax</tissue>
    </source>
</reference>
<evidence type="ECO:0000256" key="1">
    <source>
        <dbReference type="SAM" id="Phobius"/>
    </source>
</evidence>